<protein>
    <submittedName>
        <fullName evidence="2">Uncharacterized protein</fullName>
    </submittedName>
</protein>
<proteinExistence type="predicted"/>
<sequence length="148" mass="16064">MLSKLSTYSAYAVAGLVLVGSALTPFVLPLLASAVVPGVELNHSPDTLWGWCALLIGAAVLAWLTEMVTRWVRLQTYVIPAWRPYSTPLSALVEVVLLTAVFRMFISSLPIAFLCAVLGVVVAVALERKFDYQGPDIEALASRSEEDR</sequence>
<dbReference type="AlphaFoldDB" id="A0A7T0KEG4"/>
<name>A0A7T0KEG4_9CORY</name>
<keyword evidence="3" id="KW-1185">Reference proteome</keyword>
<organism evidence="2 3">
    <name type="scientific">Corynebacterium lizhenjunii</name>
    <dbReference type="NCBI Taxonomy" id="2709394"/>
    <lineage>
        <taxon>Bacteria</taxon>
        <taxon>Bacillati</taxon>
        <taxon>Actinomycetota</taxon>
        <taxon>Actinomycetes</taxon>
        <taxon>Mycobacteriales</taxon>
        <taxon>Corynebacteriaceae</taxon>
        <taxon>Corynebacterium</taxon>
    </lineage>
</organism>
<evidence type="ECO:0000313" key="3">
    <source>
        <dbReference type="Proteomes" id="UP000594681"/>
    </source>
</evidence>
<evidence type="ECO:0000256" key="1">
    <source>
        <dbReference type="SAM" id="Phobius"/>
    </source>
</evidence>
<feature type="transmembrane region" description="Helical" evidence="1">
    <location>
        <begin position="108"/>
        <end position="126"/>
    </location>
</feature>
<keyword evidence="1" id="KW-0472">Membrane</keyword>
<dbReference type="Proteomes" id="UP000594681">
    <property type="component" value="Chromosome"/>
</dbReference>
<reference evidence="2 3" key="1">
    <citation type="submission" date="2020-11" db="EMBL/GenBank/DDBJ databases">
        <title>Corynebacterium sp. ZJ-599.</title>
        <authorList>
            <person name="Zhou J."/>
        </authorList>
    </citation>
    <scope>NUCLEOTIDE SEQUENCE [LARGE SCALE GENOMIC DNA]</scope>
    <source>
        <strain evidence="2 3">ZJ-599</strain>
    </source>
</reference>
<dbReference type="RefSeq" id="WP_165009638.1">
    <property type="nucleotide sequence ID" value="NZ_CP064954.1"/>
</dbReference>
<accession>A0A7T0KEG4</accession>
<keyword evidence="1" id="KW-1133">Transmembrane helix</keyword>
<dbReference type="KEGG" id="cliz:G7Y31_09820"/>
<keyword evidence="1" id="KW-0812">Transmembrane</keyword>
<gene>
    <name evidence="2" type="ORF">G7Y31_09820</name>
</gene>
<dbReference type="EMBL" id="CP064954">
    <property type="protein sequence ID" value="QPK78821.1"/>
    <property type="molecule type" value="Genomic_DNA"/>
</dbReference>
<evidence type="ECO:0000313" key="2">
    <source>
        <dbReference type="EMBL" id="QPK78821.1"/>
    </source>
</evidence>
<feature type="transmembrane region" description="Helical" evidence="1">
    <location>
        <begin position="12"/>
        <end position="36"/>
    </location>
</feature>
<feature type="transmembrane region" description="Helical" evidence="1">
    <location>
        <begin position="48"/>
        <end position="64"/>
    </location>
</feature>